<feature type="region of interest" description="Disordered" evidence="1">
    <location>
        <begin position="72"/>
        <end position="92"/>
    </location>
</feature>
<evidence type="ECO:0000313" key="3">
    <source>
        <dbReference type="Proteomes" id="UP001292094"/>
    </source>
</evidence>
<name>A0AAE1P9B5_9EUCA</name>
<sequence>MEWKRLKIEQAGIERKSNVDEEKGKTIWSNFTSRLDDDIDSLSALKLEPVIYAVIRPSLAGGEPDDVAVVKRGQHETQTELNCPGEMGSLRE</sequence>
<organism evidence="2 3">
    <name type="scientific">Petrolisthes manimaculis</name>
    <dbReference type="NCBI Taxonomy" id="1843537"/>
    <lineage>
        <taxon>Eukaryota</taxon>
        <taxon>Metazoa</taxon>
        <taxon>Ecdysozoa</taxon>
        <taxon>Arthropoda</taxon>
        <taxon>Crustacea</taxon>
        <taxon>Multicrustacea</taxon>
        <taxon>Malacostraca</taxon>
        <taxon>Eumalacostraca</taxon>
        <taxon>Eucarida</taxon>
        <taxon>Decapoda</taxon>
        <taxon>Pleocyemata</taxon>
        <taxon>Anomura</taxon>
        <taxon>Galatheoidea</taxon>
        <taxon>Porcellanidae</taxon>
        <taxon>Petrolisthes</taxon>
    </lineage>
</organism>
<dbReference type="Proteomes" id="UP001292094">
    <property type="component" value="Unassembled WGS sequence"/>
</dbReference>
<reference evidence="2" key="1">
    <citation type="submission" date="2023-11" db="EMBL/GenBank/DDBJ databases">
        <title>Genome assemblies of two species of porcelain crab, Petrolisthes cinctipes and Petrolisthes manimaculis (Anomura: Porcellanidae).</title>
        <authorList>
            <person name="Angst P."/>
        </authorList>
    </citation>
    <scope>NUCLEOTIDE SEQUENCE</scope>
    <source>
        <strain evidence="2">PB745_02</strain>
        <tissue evidence="2">Gill</tissue>
    </source>
</reference>
<gene>
    <name evidence="2" type="ORF">Pmani_024644</name>
</gene>
<comment type="caution">
    <text evidence="2">The sequence shown here is derived from an EMBL/GenBank/DDBJ whole genome shotgun (WGS) entry which is preliminary data.</text>
</comment>
<dbReference type="AlphaFoldDB" id="A0AAE1P9B5"/>
<keyword evidence="3" id="KW-1185">Reference proteome</keyword>
<accession>A0AAE1P9B5</accession>
<protein>
    <submittedName>
        <fullName evidence="2">Uncharacterized protein</fullName>
    </submittedName>
</protein>
<evidence type="ECO:0000256" key="1">
    <source>
        <dbReference type="SAM" id="MobiDB-lite"/>
    </source>
</evidence>
<dbReference type="EMBL" id="JAWZYT010002601">
    <property type="protein sequence ID" value="KAK4303329.1"/>
    <property type="molecule type" value="Genomic_DNA"/>
</dbReference>
<evidence type="ECO:0000313" key="2">
    <source>
        <dbReference type="EMBL" id="KAK4303329.1"/>
    </source>
</evidence>
<proteinExistence type="predicted"/>